<dbReference type="CDD" id="cd09917">
    <property type="entry name" value="F-box_SF"/>
    <property type="match status" value="1"/>
</dbReference>
<proteinExistence type="predicted"/>
<dbReference type="Gene3D" id="3.80.10.10">
    <property type="entry name" value="Ribonuclease Inhibitor"/>
    <property type="match status" value="1"/>
</dbReference>
<dbReference type="EMBL" id="KK198753">
    <property type="protein sequence ID" value="KCW89188.1"/>
    <property type="molecule type" value="Genomic_DNA"/>
</dbReference>
<dbReference type="InterPro" id="IPR055411">
    <property type="entry name" value="LRR_FXL15/At3g58940/PEG3-like"/>
</dbReference>
<evidence type="ECO:0000313" key="2">
    <source>
        <dbReference type="EMBL" id="KCW89188.1"/>
    </source>
</evidence>
<dbReference type="InterPro" id="IPR036047">
    <property type="entry name" value="F-box-like_dom_sf"/>
</dbReference>
<evidence type="ECO:0000259" key="1">
    <source>
        <dbReference type="SMART" id="SM00256"/>
    </source>
</evidence>
<dbReference type="Pfam" id="PF24758">
    <property type="entry name" value="LRR_At5g56370"/>
    <property type="match status" value="1"/>
</dbReference>
<dbReference type="InParanoid" id="A0A059DEK1"/>
<dbReference type="InterPro" id="IPR032675">
    <property type="entry name" value="LRR_dom_sf"/>
</dbReference>
<dbReference type="SMART" id="SM00256">
    <property type="entry name" value="FBOX"/>
    <property type="match status" value="1"/>
</dbReference>
<dbReference type="OMA" id="CHTLANF"/>
<dbReference type="Pfam" id="PF12937">
    <property type="entry name" value="F-box-like"/>
    <property type="match status" value="1"/>
</dbReference>
<reference evidence="2" key="1">
    <citation type="submission" date="2013-07" db="EMBL/GenBank/DDBJ databases">
        <title>The genome of Eucalyptus grandis.</title>
        <authorList>
            <person name="Schmutz J."/>
            <person name="Hayes R."/>
            <person name="Myburg A."/>
            <person name="Tuskan G."/>
            <person name="Grattapaglia D."/>
            <person name="Rokhsar D.S."/>
        </authorList>
    </citation>
    <scope>NUCLEOTIDE SEQUENCE</scope>
    <source>
        <tissue evidence="2">Leaf extractions</tissue>
    </source>
</reference>
<dbReference type="eggNOG" id="ENOG502QUB6">
    <property type="taxonomic scope" value="Eukaryota"/>
</dbReference>
<protein>
    <recommendedName>
        <fullName evidence="1">F-box domain-containing protein</fullName>
    </recommendedName>
</protein>
<dbReference type="PANTHER" id="PTHR31639">
    <property type="entry name" value="F-BOX PROTEIN-LIKE"/>
    <property type="match status" value="1"/>
</dbReference>
<dbReference type="SUPFAM" id="SSF52047">
    <property type="entry name" value="RNI-like"/>
    <property type="match status" value="1"/>
</dbReference>
<dbReference type="InterPro" id="IPR001810">
    <property type="entry name" value="F-box_dom"/>
</dbReference>
<dbReference type="STRING" id="71139.A0A059DEK1"/>
<sequence length="428" mass="48688">MDDLPVEVIGNILSQLKAARDVVVASMTCQKWREAWKKHLRALSFDSNDLSTHHGFNTTELEIIITQTIFQTRGLRCLTISMEDADEFSAAPVIAWLMYTKETLRELCYNVRTHPNINILEKCGRQKLEVLKLAHNSITGIELSYQKFPQLKSLSLSFVSISAWDLSLLLSICPKIESLALVSPDIAMSELQATMELTSHSLKEIHVEAISLDKFLLEADSLQSLHLRDCNLEVFELIGKGALRVFKMDDVSIIHLDISESMENLEVVDVANFTVVWPKFYQMISKSLKLRTLRLWGVVLDEEVEAMDLETISVYFPRLSHLALSYDLGDDVLTHCLQGSSNLENVVALELGWTIISNRFSAWVAELLERCPRLKKLKIFVGVSEAKTEKELGMLGNFTTSMIPLMRKYMETILHQRKTGETIKCLHW</sequence>
<gene>
    <name evidence="2" type="ORF">EUGRSUZ_A01498</name>
</gene>
<dbReference type="PANTHER" id="PTHR31639:SF256">
    <property type="entry name" value="OS07G0242900 PROTEIN"/>
    <property type="match status" value="1"/>
</dbReference>
<name>A0A059DEK1_EUCGR</name>
<dbReference type="FunCoup" id="A0A059DEK1">
    <property type="interactions" value="1922"/>
</dbReference>
<organism evidence="2">
    <name type="scientific">Eucalyptus grandis</name>
    <name type="common">Flooded gum</name>
    <dbReference type="NCBI Taxonomy" id="71139"/>
    <lineage>
        <taxon>Eukaryota</taxon>
        <taxon>Viridiplantae</taxon>
        <taxon>Streptophyta</taxon>
        <taxon>Embryophyta</taxon>
        <taxon>Tracheophyta</taxon>
        <taxon>Spermatophyta</taxon>
        <taxon>Magnoliopsida</taxon>
        <taxon>eudicotyledons</taxon>
        <taxon>Gunneridae</taxon>
        <taxon>Pentapetalae</taxon>
        <taxon>rosids</taxon>
        <taxon>malvids</taxon>
        <taxon>Myrtales</taxon>
        <taxon>Myrtaceae</taxon>
        <taxon>Myrtoideae</taxon>
        <taxon>Eucalypteae</taxon>
        <taxon>Eucalyptus</taxon>
    </lineage>
</organism>
<dbReference type="SUPFAM" id="SSF81383">
    <property type="entry name" value="F-box domain"/>
    <property type="match status" value="1"/>
</dbReference>
<dbReference type="Gramene" id="KCW89188">
    <property type="protein sequence ID" value="KCW89188"/>
    <property type="gene ID" value="EUGRSUZ_A01498"/>
</dbReference>
<feature type="domain" description="F-box" evidence="1">
    <location>
        <begin position="4"/>
        <end position="47"/>
    </location>
</feature>
<accession>A0A059DEK1</accession>
<dbReference type="AlphaFoldDB" id="A0A059DEK1"/>